<keyword evidence="2" id="KW-1185">Reference proteome</keyword>
<proteinExistence type="predicted"/>
<dbReference type="Proteomes" id="UP000276991">
    <property type="component" value="Unassembled WGS sequence"/>
</dbReference>
<dbReference type="OrthoDB" id="10557976at2759"/>
<dbReference type="AlphaFoldDB" id="A0A498SJ27"/>
<sequence>MDNLHTTYAAGNISTVPSTISTSSDFHPQSQYHQRQQQQQKQAEYKLTADNNITVTNDTVDINDTVQSSHVIQSALLNTTGINSDRRVFFQDELREIEPVTTGLQSTTEVCYYQTLSATAKNIPDIGDTYCEQQEHLIFLSDQSSRSTSSDVSYS</sequence>
<gene>
    <name evidence="1" type="ORF">NAV_LOCUS3464</name>
</gene>
<dbReference type="EMBL" id="UPTC01000442">
    <property type="protein sequence ID" value="VBB28634.1"/>
    <property type="molecule type" value="Genomic_DNA"/>
</dbReference>
<protein>
    <submittedName>
        <fullName evidence="1">Uncharacterized protein</fullName>
    </submittedName>
</protein>
<evidence type="ECO:0000313" key="1">
    <source>
        <dbReference type="EMBL" id="VBB28634.1"/>
    </source>
</evidence>
<accession>A0A498SJ27</accession>
<reference evidence="1 2" key="1">
    <citation type="submission" date="2018-08" db="EMBL/GenBank/DDBJ databases">
        <authorList>
            <person name="Laetsch R D."/>
            <person name="Stevens L."/>
            <person name="Kumar S."/>
            <person name="Blaxter L. M."/>
        </authorList>
    </citation>
    <scope>NUCLEOTIDE SEQUENCE [LARGE SCALE GENOMIC DNA]</scope>
</reference>
<name>A0A498SJ27_ACAVI</name>
<evidence type="ECO:0000313" key="2">
    <source>
        <dbReference type="Proteomes" id="UP000276991"/>
    </source>
</evidence>
<organism evidence="1 2">
    <name type="scientific">Acanthocheilonema viteae</name>
    <name type="common">Filarial nematode worm</name>
    <name type="synonym">Dipetalonema viteae</name>
    <dbReference type="NCBI Taxonomy" id="6277"/>
    <lineage>
        <taxon>Eukaryota</taxon>
        <taxon>Metazoa</taxon>
        <taxon>Ecdysozoa</taxon>
        <taxon>Nematoda</taxon>
        <taxon>Chromadorea</taxon>
        <taxon>Rhabditida</taxon>
        <taxon>Spirurina</taxon>
        <taxon>Spiruromorpha</taxon>
        <taxon>Filarioidea</taxon>
        <taxon>Onchocercidae</taxon>
        <taxon>Acanthocheilonema</taxon>
    </lineage>
</organism>